<keyword evidence="5 8" id="KW-0658">Purine biosynthesis</keyword>
<feature type="binding site" evidence="8">
    <location>
        <position position="788"/>
    </location>
    <ligand>
        <name>substrate</name>
    </ligand>
</feature>
<dbReference type="PANTHER" id="PTHR43555:SF1">
    <property type="entry name" value="PHOSPHORIBOSYLFORMYLGLYCINAMIDINE SYNTHASE SUBUNIT PURL"/>
    <property type="match status" value="1"/>
</dbReference>
<evidence type="ECO:0000256" key="4">
    <source>
        <dbReference type="ARBA" id="ARBA00022741"/>
    </source>
</evidence>
<feature type="domain" description="Phosphoribosylformylglycinamidine synthase linker" evidence="11">
    <location>
        <begin position="224"/>
        <end position="263"/>
    </location>
</feature>
<dbReference type="Gene3D" id="3.90.650.10">
    <property type="entry name" value="PurM-like C-terminal domain"/>
    <property type="match status" value="2"/>
</dbReference>
<evidence type="ECO:0000256" key="2">
    <source>
        <dbReference type="ARBA" id="ARBA00022598"/>
    </source>
</evidence>
<feature type="active site" description="Proton acceptor" evidence="8">
    <location>
        <position position="325"/>
    </location>
</feature>
<dbReference type="GO" id="GO:0006189">
    <property type="term" value="P:'de novo' IMP biosynthetic process"/>
    <property type="evidence" value="ECO:0007669"/>
    <property type="project" value="UniProtKB-UniRule"/>
</dbReference>
<accession>A0A1F7XCH6</accession>
<dbReference type="EMBL" id="MGFS01000003">
    <property type="protein sequence ID" value="OGM12098.1"/>
    <property type="molecule type" value="Genomic_DNA"/>
</dbReference>
<dbReference type="SUPFAM" id="SSF56042">
    <property type="entry name" value="PurM C-terminal domain-like"/>
    <property type="match status" value="2"/>
</dbReference>
<dbReference type="GO" id="GO:0000287">
    <property type="term" value="F:magnesium ion binding"/>
    <property type="evidence" value="ECO:0007669"/>
    <property type="project" value="UniProtKB-UniRule"/>
</dbReference>
<evidence type="ECO:0000259" key="9">
    <source>
        <dbReference type="Pfam" id="PF00586"/>
    </source>
</evidence>
<dbReference type="PANTHER" id="PTHR43555">
    <property type="entry name" value="PHOSPHORIBOSYLFORMYLGLYCINAMIDINE SYNTHASE SUBUNIT PURL"/>
    <property type="match status" value="1"/>
</dbReference>
<evidence type="ECO:0000256" key="8">
    <source>
        <dbReference type="HAMAP-Rule" id="MF_00420"/>
    </source>
</evidence>
<evidence type="ECO:0000259" key="10">
    <source>
        <dbReference type="Pfam" id="PF02769"/>
    </source>
</evidence>
<keyword evidence="4 8" id="KW-0547">Nucleotide-binding</keyword>
<evidence type="ECO:0000256" key="7">
    <source>
        <dbReference type="ARBA" id="ARBA00022842"/>
    </source>
</evidence>
<dbReference type="InterPro" id="IPR041609">
    <property type="entry name" value="PurL_linker"/>
</dbReference>
<gene>
    <name evidence="8" type="primary">purL</name>
    <name evidence="12" type="ORF">A2Z22_03330</name>
</gene>
<feature type="binding site" evidence="8">
    <location>
        <begin position="559"/>
        <end position="561"/>
    </location>
    <ligand>
        <name>substrate</name>
    </ligand>
</feature>
<feature type="binding site" evidence="8">
    <location>
        <position position="323"/>
    </location>
    <ligand>
        <name>Mg(2+)</name>
        <dbReference type="ChEBI" id="CHEBI:18420"/>
        <label>1</label>
    </ligand>
</feature>
<dbReference type="EC" id="6.3.5.3" evidence="8"/>
<evidence type="ECO:0000256" key="5">
    <source>
        <dbReference type="ARBA" id="ARBA00022755"/>
    </source>
</evidence>
<feature type="active site" evidence="8">
    <location>
        <position position="260"/>
    </location>
</feature>
<evidence type="ECO:0000256" key="6">
    <source>
        <dbReference type="ARBA" id="ARBA00022840"/>
    </source>
</evidence>
<proteinExistence type="inferred from homology"/>
<dbReference type="InterPro" id="IPR036921">
    <property type="entry name" value="PurM-like_N_sf"/>
</dbReference>
<feature type="binding site" evidence="8">
    <location>
        <position position="321"/>
    </location>
    <ligand>
        <name>ATP</name>
        <dbReference type="ChEBI" id="CHEBI:30616"/>
    </ligand>
</feature>
<comment type="subcellular location">
    <subcellularLocation>
        <location evidence="8">Cytoplasm</location>
    </subcellularLocation>
</comment>
<dbReference type="InterPro" id="IPR016188">
    <property type="entry name" value="PurM-like_N"/>
</dbReference>
<comment type="catalytic activity">
    <reaction evidence="8">
        <text>N(2)-formyl-N(1)-(5-phospho-beta-D-ribosyl)glycinamide + L-glutamine + ATP + H2O = 2-formamido-N(1)-(5-O-phospho-beta-D-ribosyl)acetamidine + L-glutamate + ADP + phosphate + H(+)</text>
        <dbReference type="Rhea" id="RHEA:17129"/>
        <dbReference type="ChEBI" id="CHEBI:15377"/>
        <dbReference type="ChEBI" id="CHEBI:15378"/>
        <dbReference type="ChEBI" id="CHEBI:29985"/>
        <dbReference type="ChEBI" id="CHEBI:30616"/>
        <dbReference type="ChEBI" id="CHEBI:43474"/>
        <dbReference type="ChEBI" id="CHEBI:58359"/>
        <dbReference type="ChEBI" id="CHEBI:147286"/>
        <dbReference type="ChEBI" id="CHEBI:147287"/>
        <dbReference type="ChEBI" id="CHEBI:456216"/>
        <dbReference type="EC" id="6.3.5.3"/>
    </reaction>
</comment>
<dbReference type="CDD" id="cd02204">
    <property type="entry name" value="PurL_repeat2"/>
    <property type="match status" value="1"/>
</dbReference>
<protein>
    <recommendedName>
        <fullName evidence="8">Phosphoribosylformylglycinamidine synthase subunit PurL</fullName>
        <shortName evidence="8">FGAM synthase</shortName>
        <ecNumber evidence="8">6.3.5.3</ecNumber>
    </recommendedName>
    <alternativeName>
        <fullName evidence="8">Formylglycinamide ribonucleotide amidotransferase subunit II</fullName>
        <shortName evidence="8">FGAR amidotransferase II</shortName>
        <shortName evidence="8">FGAR-AT II</shortName>
    </alternativeName>
    <alternativeName>
        <fullName evidence="8">Glutamine amidotransferase PurL</fullName>
    </alternativeName>
    <alternativeName>
        <fullName evidence="8">Phosphoribosylformylglycinamidine synthase subunit II</fullName>
    </alternativeName>
</protein>
<dbReference type="InterPro" id="IPR010074">
    <property type="entry name" value="PRibForGlyAmidine_synth_PurL"/>
</dbReference>
<feature type="binding site" evidence="8">
    <location>
        <position position="487"/>
    </location>
    <ligand>
        <name>substrate</name>
    </ligand>
</feature>
<evidence type="ECO:0000313" key="12">
    <source>
        <dbReference type="EMBL" id="OGM12098.1"/>
    </source>
</evidence>
<feature type="domain" description="PurM-like C-terminal" evidence="10">
    <location>
        <begin position="833"/>
        <end position="980"/>
    </location>
</feature>
<comment type="pathway">
    <text evidence="8">Purine metabolism; IMP biosynthesis via de novo pathway; 5-amino-1-(5-phospho-D-ribosyl)imidazole from N(2)-formyl-N(1)-(5-phospho-D-ribosyl)glycinamide: step 1/2.</text>
</comment>
<keyword evidence="1 8" id="KW-0963">Cytoplasm</keyword>
<dbReference type="Pfam" id="PF00586">
    <property type="entry name" value="AIRS"/>
    <property type="match status" value="2"/>
</dbReference>
<keyword evidence="2 8" id="KW-0436">Ligase</keyword>
<evidence type="ECO:0000256" key="3">
    <source>
        <dbReference type="ARBA" id="ARBA00022723"/>
    </source>
</evidence>
<organism evidence="12 13">
    <name type="scientific">Candidatus Woesebacteria bacterium RBG_16_34_12</name>
    <dbReference type="NCBI Taxonomy" id="1802480"/>
    <lineage>
        <taxon>Bacteria</taxon>
        <taxon>Candidatus Woeseibacteriota</taxon>
    </lineage>
</organism>
<feature type="domain" description="PurM-like N-terminal" evidence="9">
    <location>
        <begin position="305"/>
        <end position="435"/>
    </location>
</feature>
<dbReference type="AlphaFoldDB" id="A0A1F7XCH6"/>
<feature type="binding site" evidence="8">
    <location>
        <position position="516"/>
    </location>
    <ligand>
        <name>Mg(2+)</name>
        <dbReference type="ChEBI" id="CHEBI:18420"/>
        <label>2</label>
    </ligand>
</feature>
<dbReference type="Proteomes" id="UP000177053">
    <property type="component" value="Unassembled WGS sequence"/>
</dbReference>
<dbReference type="GO" id="GO:0005524">
    <property type="term" value="F:ATP binding"/>
    <property type="evidence" value="ECO:0007669"/>
    <property type="project" value="UniProtKB-UniRule"/>
</dbReference>
<comment type="similarity">
    <text evidence="8">Belongs to the FGAMS family.</text>
</comment>
<dbReference type="InterPro" id="IPR010918">
    <property type="entry name" value="PurM-like_C_dom"/>
</dbReference>
<name>A0A1F7XCH6_9BACT</name>
<feature type="binding site" evidence="8">
    <location>
        <position position="346"/>
    </location>
    <ligand>
        <name>substrate</name>
    </ligand>
</feature>
<comment type="function">
    <text evidence="8">Part of the phosphoribosylformylglycinamidine synthase complex involved in the purines biosynthetic pathway. Catalyzes the ATP-dependent conversion of formylglycinamide ribonucleotide (FGAR) and glutamine to yield formylglycinamidine ribonucleotide (FGAM) and glutamate. The FGAM synthase complex is composed of three subunits. PurQ produces an ammonia molecule by converting glutamine to glutamate. PurL transfers the ammonia molecule to FGAR to form FGAM in an ATP-dependent manner. PurS interacts with PurQ and PurL and is thought to assist in the transfer of the ammonia molecule from PurQ to PurL.</text>
</comment>
<dbReference type="Gene3D" id="3.30.1330.10">
    <property type="entry name" value="PurM-like, N-terminal domain"/>
    <property type="match status" value="2"/>
</dbReference>
<dbReference type="SUPFAM" id="SSF55326">
    <property type="entry name" value="PurM N-terminal domain-like"/>
    <property type="match status" value="2"/>
</dbReference>
<evidence type="ECO:0000256" key="1">
    <source>
        <dbReference type="ARBA" id="ARBA00022490"/>
    </source>
</evidence>
<sequence length="1007" mass="111798">MKAPRSMINRIEITPIIPDARAKLKLKQLKSLEISKKIINLWLTDVYTIDKAFSIGKLQKITQLLTNPVIQTASINKSFAPNHFTWAVEIGFLPGVTDNVGSTAKESIEDFFRTQSHTNSGKRLKFSQKEGVYFSQIIYIQGNLSIKEVEILTSSLFNPLIQRANVKSYRQFKKDKGMNAFIPKVKLRKKVEIDKVNLNVSDEELITIGKQGIANKNGGRRGPLSLSLGYMKTIQAYFKKKKRQPTDIELESIAQTWSEHCKHTIFADPVDEIENGLFKTYIKNATEKIRKSKKGKDFCVSVFKDNSGAIIFDENYLITDKVETHNSPSALDPFGGAITGIVGVNRDTIGFGLGAKPIINRYGFCFADPKDKNDLYKGVNFTQKMLSARRIMDGVIEGVNVGGNCSGIPTPQGFVFFDKRYRGKPLVFVGTLGLIPRKINKKDSHKKKASPGDLIVIIGGRVGLDGIHGATFSSEAMDSGSPMGAVQIGDPITQKKLSDAVIKEVRDKNLYTSITDNGAGGLSCSVAEMAKESGGCEVQLEKVPLKYSGLIPWQVWISESQERMTLAIPPKNWVRFKKIMDKHGVEATIIGTFTDSGKCIVSFNQQTIMDVDMDFLHNGLPIRPMRTKKYKIPKFTVNIPEPTDYGRIIFELLTRPNITSYSFISTQYDHEVQGGSVLKPLQGRGRVNADACVVKPVFNSIKGVVLSQGCYPNLSDYDTYQMAASCIDTAIRNAVAAGANIEYLALLDNFCWCSSDKPERLWQLKKATKACYDYATAFQTPFISGKDSMFNDFKGFDKNGKPIKISVPPTLLISSLGVIDDVSKAISIDVKFPGDLIYIIGETHDELTGSEYYAYLSDQEKKRVAGINIPRVNAFQNRKLYKTIYQCIKENLIASAVSVGRGGLAIAMVKKCIAGMLGAKINLESIPGTVSQNDNLLFSESQGRILITVATRNKKRFEKIMADVPKSLIGKVFEKPNLEINTNSNVRLVNINLAKAYQAYHSTYKDY</sequence>
<feature type="domain" description="PurM-like C-terminal" evidence="10">
    <location>
        <begin position="451"/>
        <end position="601"/>
    </location>
</feature>
<evidence type="ECO:0000259" key="11">
    <source>
        <dbReference type="Pfam" id="PF18072"/>
    </source>
</evidence>
<keyword evidence="6 8" id="KW-0067">ATP-binding</keyword>
<dbReference type="Pfam" id="PF02769">
    <property type="entry name" value="AIRS_C"/>
    <property type="match status" value="2"/>
</dbReference>
<keyword evidence="3 8" id="KW-0479">Metal-binding</keyword>
<comment type="subunit">
    <text evidence="8">Monomer. Part of the FGAM synthase complex composed of 1 PurL, 1 PurQ and 2 PurS subunits.</text>
</comment>
<dbReference type="CDD" id="cd02203">
    <property type="entry name" value="PurL_repeat1"/>
    <property type="match status" value="1"/>
</dbReference>
<feature type="binding site" evidence="8">
    <location>
        <position position="785"/>
    </location>
    <ligand>
        <name>ATP</name>
        <dbReference type="ChEBI" id="CHEBI:30616"/>
    </ligand>
</feature>
<dbReference type="GO" id="GO:0004642">
    <property type="term" value="F:phosphoribosylformylglycinamidine synthase activity"/>
    <property type="evidence" value="ECO:0007669"/>
    <property type="project" value="UniProtKB-UniRule"/>
</dbReference>
<comment type="caution">
    <text evidence="12">The sequence shown here is derived from an EMBL/GenBank/DDBJ whole genome shotgun (WGS) entry which is preliminary data.</text>
</comment>
<dbReference type="Pfam" id="PF18072">
    <property type="entry name" value="FGAR-AT_linker"/>
    <property type="match status" value="1"/>
</dbReference>
<feature type="binding site" evidence="8">
    <location>
        <position position="748"/>
    </location>
    <ligand>
        <name>ATP</name>
        <dbReference type="ChEBI" id="CHEBI:30616"/>
    </ligand>
</feature>
<dbReference type="HAMAP" id="MF_00420">
    <property type="entry name" value="PurL_2"/>
    <property type="match status" value="1"/>
</dbReference>
<feature type="binding site" evidence="8">
    <location>
        <position position="347"/>
    </location>
    <ligand>
        <name>Mg(2+)</name>
        <dbReference type="ChEBI" id="CHEBI:18420"/>
        <label>2</label>
    </ligand>
</feature>
<dbReference type="InterPro" id="IPR036676">
    <property type="entry name" value="PurM-like_C_sf"/>
</dbReference>
<keyword evidence="7 8" id="KW-0460">Magnesium</keyword>
<feature type="domain" description="PurM-like N-terminal" evidence="9">
    <location>
        <begin position="690"/>
        <end position="788"/>
    </location>
</feature>
<reference evidence="12 13" key="1">
    <citation type="journal article" date="2016" name="Nat. Commun.">
        <title>Thousands of microbial genomes shed light on interconnected biogeochemical processes in an aquifer system.</title>
        <authorList>
            <person name="Anantharaman K."/>
            <person name="Brown C.T."/>
            <person name="Hug L.A."/>
            <person name="Sharon I."/>
            <person name="Castelle C.J."/>
            <person name="Probst A.J."/>
            <person name="Thomas B.C."/>
            <person name="Singh A."/>
            <person name="Wilkins M.J."/>
            <person name="Karaoz U."/>
            <person name="Brodie E.L."/>
            <person name="Williams K.H."/>
            <person name="Hubbard S.S."/>
            <person name="Banfield J.F."/>
        </authorList>
    </citation>
    <scope>NUCLEOTIDE SEQUENCE [LARGE SCALE GENOMIC DNA]</scope>
</reference>
<evidence type="ECO:0000313" key="13">
    <source>
        <dbReference type="Proteomes" id="UP000177053"/>
    </source>
</evidence>
<comment type="caution">
    <text evidence="8">Lacks conserved residue(s) required for the propagation of feature annotation.</text>
</comment>
<dbReference type="UniPathway" id="UPA00074">
    <property type="reaction ID" value="UER00128"/>
</dbReference>
<dbReference type="GO" id="GO:0005737">
    <property type="term" value="C:cytoplasm"/>
    <property type="evidence" value="ECO:0007669"/>
    <property type="project" value="UniProtKB-SubCell"/>
</dbReference>